<gene>
    <name evidence="7" type="ORF">GOBAR_AA08440</name>
</gene>
<feature type="domain" description="Myb/SANT-like" evidence="5">
    <location>
        <begin position="187"/>
        <end position="274"/>
    </location>
</feature>
<dbReference type="GO" id="GO:0005634">
    <property type="term" value="C:nucleus"/>
    <property type="evidence" value="ECO:0007669"/>
    <property type="project" value="UniProtKB-SubCell"/>
</dbReference>
<evidence type="ECO:0000256" key="3">
    <source>
        <dbReference type="RuleBase" id="RU369089"/>
    </source>
</evidence>
<dbReference type="Pfam" id="PF13359">
    <property type="entry name" value="DDE_Tnp_4"/>
    <property type="match status" value="1"/>
</dbReference>
<dbReference type="InterPro" id="IPR024752">
    <property type="entry name" value="Myb/SANT-like_dom"/>
</dbReference>
<dbReference type="PANTHER" id="PTHR12321:SF172">
    <property type="entry name" value="PHD FINGER PROTEIN ALFIN-LIKE 9"/>
    <property type="match status" value="1"/>
</dbReference>
<dbReference type="InterPro" id="IPR027806">
    <property type="entry name" value="HARBI1_dom"/>
</dbReference>
<keyword evidence="3" id="KW-0863">Zinc-finger</keyword>
<dbReference type="GO" id="GO:0008270">
    <property type="term" value="F:zinc ion binding"/>
    <property type="evidence" value="ECO:0007669"/>
    <property type="project" value="UniProtKB-KW"/>
</dbReference>
<evidence type="ECO:0000259" key="5">
    <source>
        <dbReference type="Pfam" id="PF12776"/>
    </source>
</evidence>
<comment type="domain">
    <text evidence="3">The PHD-type zinc finger mediates the binding to H3K4me3.</text>
</comment>
<dbReference type="Pfam" id="PF12776">
    <property type="entry name" value="Myb_DNA-bind_3"/>
    <property type="match status" value="1"/>
</dbReference>
<dbReference type="GO" id="GO:0042393">
    <property type="term" value="F:histone binding"/>
    <property type="evidence" value="ECO:0007669"/>
    <property type="project" value="UniProtKB-UniRule"/>
</dbReference>
<keyword evidence="3" id="KW-0156">Chromatin regulator</keyword>
<dbReference type="PANTHER" id="PTHR12321">
    <property type="entry name" value="CPG BINDING PROTEIN"/>
    <property type="match status" value="1"/>
</dbReference>
<keyword evidence="3" id="KW-0862">Zinc</keyword>
<dbReference type="AlphaFoldDB" id="A0A2P5Y9D2"/>
<dbReference type="Proteomes" id="UP000239757">
    <property type="component" value="Unassembled WGS sequence"/>
</dbReference>
<keyword evidence="3" id="KW-0804">Transcription</keyword>
<organism evidence="7 8">
    <name type="scientific">Gossypium barbadense</name>
    <name type="common">Sea Island cotton</name>
    <name type="synonym">Hibiscus barbadensis</name>
    <dbReference type="NCBI Taxonomy" id="3634"/>
    <lineage>
        <taxon>Eukaryota</taxon>
        <taxon>Viridiplantae</taxon>
        <taxon>Streptophyta</taxon>
        <taxon>Embryophyta</taxon>
        <taxon>Tracheophyta</taxon>
        <taxon>Spermatophyta</taxon>
        <taxon>Magnoliopsida</taxon>
        <taxon>eudicotyledons</taxon>
        <taxon>Gunneridae</taxon>
        <taxon>Pentapetalae</taxon>
        <taxon>rosids</taxon>
        <taxon>malvids</taxon>
        <taxon>Malvales</taxon>
        <taxon>Malvaceae</taxon>
        <taxon>Malvoideae</taxon>
        <taxon>Gossypium</taxon>
    </lineage>
</organism>
<evidence type="ECO:0000313" key="7">
    <source>
        <dbReference type="EMBL" id="PPS12202.1"/>
    </source>
</evidence>
<evidence type="ECO:0000313" key="8">
    <source>
        <dbReference type="Proteomes" id="UP000239757"/>
    </source>
</evidence>
<reference evidence="7 8" key="1">
    <citation type="submission" date="2015-01" db="EMBL/GenBank/DDBJ databases">
        <title>Genome of allotetraploid Gossypium barbadense reveals genomic plasticity and fiber elongation in cotton evolution.</title>
        <authorList>
            <person name="Chen X."/>
            <person name="Liu X."/>
            <person name="Zhao B."/>
            <person name="Zheng H."/>
            <person name="Hu Y."/>
            <person name="Lu G."/>
            <person name="Yang C."/>
            <person name="Chen J."/>
            <person name="Shan C."/>
            <person name="Zhang L."/>
            <person name="Zhou Y."/>
            <person name="Wang L."/>
            <person name="Guo W."/>
            <person name="Bai Y."/>
            <person name="Ruan J."/>
            <person name="Shangguan X."/>
            <person name="Mao Y."/>
            <person name="Jiang J."/>
            <person name="Zhu Y."/>
            <person name="Lei J."/>
            <person name="Kang H."/>
            <person name="Chen S."/>
            <person name="He X."/>
            <person name="Wang R."/>
            <person name="Wang Y."/>
            <person name="Chen J."/>
            <person name="Wang L."/>
            <person name="Yu S."/>
            <person name="Wang B."/>
            <person name="Wei J."/>
            <person name="Song S."/>
            <person name="Lu X."/>
            <person name="Gao Z."/>
            <person name="Gu W."/>
            <person name="Deng X."/>
            <person name="Ma D."/>
            <person name="Wang S."/>
            <person name="Liang W."/>
            <person name="Fang L."/>
            <person name="Cai C."/>
            <person name="Zhu X."/>
            <person name="Zhou B."/>
            <person name="Zhang Y."/>
            <person name="Chen Z."/>
            <person name="Xu S."/>
            <person name="Zhu R."/>
            <person name="Wang S."/>
            <person name="Zhang T."/>
            <person name="Zhao G."/>
        </authorList>
    </citation>
    <scope>NUCLEOTIDE SEQUENCE [LARGE SCALE GENOMIC DNA]</scope>
    <source>
        <strain evidence="8">cv. Xinhai21</strain>
        <tissue evidence="7">Leaf</tissue>
    </source>
</reference>
<dbReference type="InterPro" id="IPR021998">
    <property type="entry name" value="Alfin_N"/>
</dbReference>
<comment type="function">
    <text evidence="3">Histone-binding component that specifically recognizes H3 tails trimethylated on 'Lys-4' (H3K4me3), which mark transcription start sites of virtually all active genes.</text>
</comment>
<feature type="domain" description="DDE Tnp4" evidence="6">
    <location>
        <begin position="27"/>
        <end position="143"/>
    </location>
</feature>
<dbReference type="InterPro" id="IPR045104">
    <property type="entry name" value="Alfin"/>
</dbReference>
<comment type="similarity">
    <text evidence="3">Belongs to the Alfin family.</text>
</comment>
<keyword evidence="3" id="KW-0539">Nucleus</keyword>
<evidence type="ECO:0000259" key="4">
    <source>
        <dbReference type="Pfam" id="PF12165"/>
    </source>
</evidence>
<dbReference type="OrthoDB" id="991504at2759"/>
<name>A0A2P5Y9D2_GOSBA</name>
<comment type="subunit">
    <text evidence="3">Interacts with H3K4me3 and to a lesser extent with H3K4me2.</text>
</comment>
<comment type="subcellular location">
    <subcellularLocation>
        <location evidence="3">Nucleus</location>
    </subcellularLocation>
</comment>
<accession>A0A2P5Y9D2</accession>
<dbReference type="EMBL" id="KZ663509">
    <property type="protein sequence ID" value="PPS12202.1"/>
    <property type="molecule type" value="Genomic_DNA"/>
</dbReference>
<dbReference type="GO" id="GO:0006325">
    <property type="term" value="P:chromatin organization"/>
    <property type="evidence" value="ECO:0007669"/>
    <property type="project" value="UniProtKB-UniRule"/>
</dbReference>
<dbReference type="GO" id="GO:0003712">
    <property type="term" value="F:transcription coregulator activity"/>
    <property type="evidence" value="ECO:0007669"/>
    <property type="project" value="TreeGrafter"/>
</dbReference>
<keyword evidence="3" id="KW-0805">Transcription regulation</keyword>
<dbReference type="Pfam" id="PF12165">
    <property type="entry name" value="Alfin"/>
    <property type="match status" value="1"/>
</dbReference>
<evidence type="ECO:0000256" key="2">
    <source>
        <dbReference type="ARBA" id="ARBA00022723"/>
    </source>
</evidence>
<dbReference type="GO" id="GO:0006355">
    <property type="term" value="P:regulation of DNA-templated transcription"/>
    <property type="evidence" value="ECO:0007669"/>
    <property type="project" value="UniProtKB-UniRule"/>
</dbReference>
<protein>
    <recommendedName>
        <fullName evidence="3">PHD finger protein ALFIN-LIKE</fullName>
    </recommendedName>
</protein>
<keyword evidence="2 3" id="KW-0479">Metal-binding</keyword>
<dbReference type="GO" id="GO:0000976">
    <property type="term" value="F:transcription cis-regulatory region binding"/>
    <property type="evidence" value="ECO:0007669"/>
    <property type="project" value="TreeGrafter"/>
</dbReference>
<proteinExistence type="inferred from homology"/>
<sequence>MEFMFMHPFHLAFKEDFVVVKGDDTKSSWKGSAHDSCILSGALSRPRGLRIPKGKYYLVDVGYGIRNRYMTLYRGVRYHLKKFSVQGPENAKELFNLRHSSLRITIERVLGILKKWFRVLDAEPFWNFQTQVDLVLACCIIHNHIMGVDTSDLLNQGLYKEPESDLIIPTLTEMGKGNKEGTSKQFRWTKPMEHIFLEILAEEAKKGNKPSNTFKAVSINRIAEAIAERFQVQCDAKHVENHLRTVKNQWQIICTIRGESGFGWDDNMKMITCVKRHMMQYRTGSFARTFADIDLDDGNQDSMPIDYENKKTEELRIIPEYEVICRCFLYKAMLYFLLVELESVPEKDNLCLFGYPNRRWEVNRPVAYLPPEIPEPTLGINFCGNGMRRKDWFSLVAVQSDAWLLAVAYFWGARFDQADRDRLFTMINDLPTLYDIVTESAWEQAKEKSSVSSNSSNKPLSAASARGSESAEFSISMQTFYEERVSEVEDDYVLHVDNMVQMSFGYVVAYVKDGIIANV</sequence>
<evidence type="ECO:0000256" key="1">
    <source>
        <dbReference type="ARBA" id="ARBA00001968"/>
    </source>
</evidence>
<evidence type="ECO:0000259" key="6">
    <source>
        <dbReference type="Pfam" id="PF13359"/>
    </source>
</evidence>
<comment type="cofactor">
    <cofactor evidence="1">
        <name>a divalent metal cation</name>
        <dbReference type="ChEBI" id="CHEBI:60240"/>
    </cofactor>
</comment>
<feature type="domain" description="Alfin N-terminal" evidence="4">
    <location>
        <begin position="344"/>
        <end position="438"/>
    </location>
</feature>